<reference evidence="2" key="1">
    <citation type="submission" date="2015-12" db="EMBL/GenBank/DDBJ databases">
        <title>Gene expression during late stages of embryo sac development: a critical building block for successful pollen-pistil interactions.</title>
        <authorList>
            <person name="Liu Y."/>
            <person name="Joly V."/>
            <person name="Sabar M."/>
            <person name="Matton D.P."/>
        </authorList>
    </citation>
    <scope>NUCLEOTIDE SEQUENCE</scope>
</reference>
<evidence type="ECO:0000313" key="2">
    <source>
        <dbReference type="EMBL" id="JAP12129.1"/>
    </source>
</evidence>
<dbReference type="AlphaFoldDB" id="A0A0V0GVE2"/>
<accession>A0A0V0GVE2</accession>
<name>A0A0V0GVE2_SOLCH</name>
<proteinExistence type="predicted"/>
<sequence length="82" mass="9444">MLLVISCTSVITLFGYFYYSLFSEYYVMLSLLFAMSSLLLYFSFLTAFMCVTRAESLLGSTALHLRGRDKVCVHFTLPRPYL</sequence>
<feature type="transmembrane region" description="Helical" evidence="1">
    <location>
        <begin position="25"/>
        <end position="51"/>
    </location>
</feature>
<dbReference type="EMBL" id="GEDG01030086">
    <property type="protein sequence ID" value="JAP12129.1"/>
    <property type="molecule type" value="Transcribed_RNA"/>
</dbReference>
<organism evidence="2">
    <name type="scientific">Solanum chacoense</name>
    <name type="common">Chaco potato</name>
    <dbReference type="NCBI Taxonomy" id="4108"/>
    <lineage>
        <taxon>Eukaryota</taxon>
        <taxon>Viridiplantae</taxon>
        <taxon>Streptophyta</taxon>
        <taxon>Embryophyta</taxon>
        <taxon>Tracheophyta</taxon>
        <taxon>Spermatophyta</taxon>
        <taxon>Magnoliopsida</taxon>
        <taxon>eudicotyledons</taxon>
        <taxon>Gunneridae</taxon>
        <taxon>Pentapetalae</taxon>
        <taxon>asterids</taxon>
        <taxon>lamiids</taxon>
        <taxon>Solanales</taxon>
        <taxon>Solanaceae</taxon>
        <taxon>Solanoideae</taxon>
        <taxon>Solaneae</taxon>
        <taxon>Solanum</taxon>
    </lineage>
</organism>
<protein>
    <submittedName>
        <fullName evidence="2">Putative ovule protein</fullName>
    </submittedName>
</protein>
<evidence type="ECO:0000256" key="1">
    <source>
        <dbReference type="SAM" id="Phobius"/>
    </source>
</evidence>
<keyword evidence="1" id="KW-1133">Transmembrane helix</keyword>
<keyword evidence="1" id="KW-0472">Membrane</keyword>
<keyword evidence="1" id="KW-0812">Transmembrane</keyword>